<feature type="region of interest" description="Disordered" evidence="2">
    <location>
        <begin position="258"/>
        <end position="303"/>
    </location>
</feature>
<accession>A0ABV9FZF7</accession>
<evidence type="ECO:0000313" key="6">
    <source>
        <dbReference type="Proteomes" id="UP001595914"/>
    </source>
</evidence>
<dbReference type="SUPFAM" id="SSF140459">
    <property type="entry name" value="PE/PPE dimer-like"/>
    <property type="match status" value="1"/>
</dbReference>
<feature type="domain" description="PPE" evidence="4">
    <location>
        <begin position="10"/>
        <end position="167"/>
    </location>
</feature>
<reference evidence="6" key="1">
    <citation type="journal article" date="2019" name="Int. J. Syst. Evol. Microbiol.">
        <title>The Global Catalogue of Microorganisms (GCM) 10K type strain sequencing project: providing services to taxonomists for standard genome sequencing and annotation.</title>
        <authorList>
            <consortium name="The Broad Institute Genomics Platform"/>
            <consortium name="The Broad Institute Genome Sequencing Center for Infectious Disease"/>
            <person name="Wu L."/>
            <person name="Ma J."/>
        </authorList>
    </citation>
    <scope>NUCLEOTIDE SEQUENCE [LARGE SCALE GENOMIC DNA]</scope>
    <source>
        <strain evidence="6">CCUG 54520</strain>
    </source>
</reference>
<evidence type="ECO:0000256" key="1">
    <source>
        <dbReference type="ARBA" id="ARBA00010652"/>
    </source>
</evidence>
<dbReference type="InterPro" id="IPR000030">
    <property type="entry name" value="PPE_dom"/>
</dbReference>
<dbReference type="InterPro" id="IPR038332">
    <property type="entry name" value="PPE_sf"/>
</dbReference>
<dbReference type="Pfam" id="PF00823">
    <property type="entry name" value="PPE"/>
    <property type="match status" value="1"/>
</dbReference>
<sequence>MSLGFTGVLWLPRGATANSTALNAGVGPTALTAASTAWAALSAGLADAAATMTTVLAELAAGWEGVAADAALARLVPFQVWTQEASAMAAATAGRAAAEAAAHTVARLAMPSLAEIAAVKTAKLVAHTVGGSLAGAGAAAEAADRAMDVRAGLVMEAYEAASTAAATPQTFTPPPPLAHGPKAAAADDPVPAPPGGGIGDFRTNPAATAVTAVSALSQHPAVAGAASQAGSIAGPGLGVATSLAPSAVAALTGGVGPAAGGAASGRDGLAARPTSSAARGEGGAQPGFRGPGTMPIRATGSAGVGGSTGATAYFGGPDLVGDLAGHTAAGRGGGSVSGSAGGGGAGPVGGHSGDGAGGRDVPPVHDAARADAASAARGGLLGAPMTGGARGPGSADGEHAVPDYLRGFEHFADGRVVIPSVIGADPDTLS</sequence>
<dbReference type="RefSeq" id="WP_378419867.1">
    <property type="nucleotide sequence ID" value="NZ_JBHSFO010000015.1"/>
</dbReference>
<dbReference type="Proteomes" id="UP001595914">
    <property type="component" value="Unassembled WGS sequence"/>
</dbReference>
<protein>
    <submittedName>
        <fullName evidence="5">PPE domain-containing protein</fullName>
    </submittedName>
</protein>
<keyword evidence="6" id="KW-1185">Reference proteome</keyword>
<feature type="region of interest" description="Disordered" evidence="2">
    <location>
        <begin position="329"/>
        <end position="364"/>
    </location>
</feature>
<gene>
    <name evidence="5" type="ORF">ACFO6S_20785</name>
</gene>
<dbReference type="Gene3D" id="1.20.1260.20">
    <property type="entry name" value="PPE superfamily"/>
    <property type="match status" value="1"/>
</dbReference>
<evidence type="ECO:0000256" key="2">
    <source>
        <dbReference type="SAM" id="MobiDB-lite"/>
    </source>
</evidence>
<proteinExistence type="inferred from homology"/>
<evidence type="ECO:0000256" key="3">
    <source>
        <dbReference type="SAM" id="SignalP"/>
    </source>
</evidence>
<feature type="signal peptide" evidence="3">
    <location>
        <begin position="1"/>
        <end position="39"/>
    </location>
</feature>
<feature type="region of interest" description="Disordered" evidence="2">
    <location>
        <begin position="165"/>
        <end position="203"/>
    </location>
</feature>
<name>A0ABV9FZF7_9NOCA</name>
<organism evidence="5 6">
    <name type="scientific">Rhodococcus kronopolitis</name>
    <dbReference type="NCBI Taxonomy" id="1460226"/>
    <lineage>
        <taxon>Bacteria</taxon>
        <taxon>Bacillati</taxon>
        <taxon>Actinomycetota</taxon>
        <taxon>Actinomycetes</taxon>
        <taxon>Mycobacteriales</taxon>
        <taxon>Nocardiaceae</taxon>
        <taxon>Rhodococcus</taxon>
    </lineage>
</organism>
<feature type="compositionally biased region" description="Gly residues" evidence="2">
    <location>
        <begin position="330"/>
        <end position="358"/>
    </location>
</feature>
<feature type="compositionally biased region" description="Low complexity" evidence="2">
    <location>
        <begin position="180"/>
        <end position="189"/>
    </location>
</feature>
<dbReference type="EMBL" id="JBHSFO010000015">
    <property type="protein sequence ID" value="MFC4606140.1"/>
    <property type="molecule type" value="Genomic_DNA"/>
</dbReference>
<evidence type="ECO:0000313" key="5">
    <source>
        <dbReference type="EMBL" id="MFC4606140.1"/>
    </source>
</evidence>
<evidence type="ECO:0000259" key="4">
    <source>
        <dbReference type="Pfam" id="PF00823"/>
    </source>
</evidence>
<feature type="chain" id="PRO_5045180832" evidence="3">
    <location>
        <begin position="40"/>
        <end position="430"/>
    </location>
</feature>
<comment type="caution">
    <text evidence="5">The sequence shown here is derived from an EMBL/GenBank/DDBJ whole genome shotgun (WGS) entry which is preliminary data.</text>
</comment>
<comment type="similarity">
    <text evidence="1">Belongs to the mycobacterial PPE family.</text>
</comment>
<feature type="region of interest" description="Disordered" evidence="2">
    <location>
        <begin position="379"/>
        <end position="398"/>
    </location>
</feature>
<keyword evidence="3" id="KW-0732">Signal</keyword>